<feature type="signal peptide" evidence="1">
    <location>
        <begin position="1"/>
        <end position="23"/>
    </location>
</feature>
<evidence type="ECO:0000256" key="1">
    <source>
        <dbReference type="SAM" id="SignalP"/>
    </source>
</evidence>
<feature type="chain" id="PRO_5015416286" evidence="1">
    <location>
        <begin position="24"/>
        <end position="164"/>
    </location>
</feature>
<evidence type="ECO:0000313" key="3">
    <source>
        <dbReference type="Proteomes" id="UP000238541"/>
    </source>
</evidence>
<dbReference type="Gene3D" id="2.60.40.2040">
    <property type="entry name" value="CFA/I fimbrial subunit E, pilin domain"/>
    <property type="match status" value="1"/>
</dbReference>
<organism evidence="2 3">
    <name type="scientific">Pseudomonas laurylsulfatiphila</name>
    <dbReference type="NCBI Taxonomy" id="2011015"/>
    <lineage>
        <taxon>Bacteria</taxon>
        <taxon>Pseudomonadati</taxon>
        <taxon>Pseudomonadota</taxon>
        <taxon>Gammaproteobacteria</taxon>
        <taxon>Pseudomonadales</taxon>
        <taxon>Pseudomonadaceae</taxon>
        <taxon>Pseudomonas</taxon>
    </lineage>
</organism>
<proteinExistence type="predicted"/>
<dbReference type="Proteomes" id="UP000238541">
    <property type="component" value="Unassembled WGS sequence"/>
</dbReference>
<dbReference type="RefSeq" id="WP_104450747.1">
    <property type="nucleotide sequence ID" value="NZ_NIRS01000006.1"/>
</dbReference>
<dbReference type="AlphaFoldDB" id="A0A2S6FGV8"/>
<keyword evidence="3" id="KW-1185">Reference proteome</keyword>
<sequence>MIKLSAIALWTGVAALMSSPVFAAREEHRFEVSVDIPTLGFYVIPAESDWIHREQVLPWNIHTRSLEGMRKNFDVKHDTSAIHARLESEPYLSNGRDEQNIYLLVSFNGKTLSHDPQPLEVLSREQAVAGGRFALQIQPKVPAGGYKSGRYYGNVNLVFSAAAP</sequence>
<comment type="caution">
    <text evidence="2">The sequence shown here is derived from an EMBL/GenBank/DDBJ whole genome shotgun (WGS) entry which is preliminary data.</text>
</comment>
<reference evidence="3" key="1">
    <citation type="submission" date="2017-06" db="EMBL/GenBank/DDBJ databases">
        <authorList>
            <person name="Furmanczyk E.M."/>
        </authorList>
    </citation>
    <scope>NUCLEOTIDE SEQUENCE [LARGE SCALE GENOMIC DNA]</scope>
    <source>
        <strain evidence="3">AP3_16</strain>
    </source>
</reference>
<dbReference type="GO" id="GO:0009289">
    <property type="term" value="C:pilus"/>
    <property type="evidence" value="ECO:0007669"/>
    <property type="project" value="InterPro"/>
</dbReference>
<name>A0A2S6FGV8_9PSED</name>
<protein>
    <submittedName>
        <fullName evidence="2">Fimbrial assembly protein</fullName>
    </submittedName>
</protein>
<dbReference type="InterPro" id="IPR007540">
    <property type="entry name" value="Fimbrial_CS1-type"/>
</dbReference>
<dbReference type="Pfam" id="PF04449">
    <property type="entry name" value="Fimbrial_CS1"/>
    <property type="match status" value="1"/>
</dbReference>
<evidence type="ECO:0000313" key="2">
    <source>
        <dbReference type="EMBL" id="PPK36635.1"/>
    </source>
</evidence>
<keyword evidence="1" id="KW-0732">Signal</keyword>
<accession>A0A2S6FGV8</accession>
<dbReference type="EMBL" id="NIRS01000006">
    <property type="protein sequence ID" value="PPK36635.1"/>
    <property type="molecule type" value="Genomic_DNA"/>
</dbReference>
<gene>
    <name evidence="2" type="ORF">CD175_23805</name>
</gene>